<protein>
    <submittedName>
        <fullName evidence="2">Uncharacterized protein</fullName>
    </submittedName>
</protein>
<gene>
    <name evidence="2" type="ORF">M406DRAFT_331075</name>
</gene>
<keyword evidence="3" id="KW-1185">Reference proteome</keyword>
<evidence type="ECO:0000313" key="2">
    <source>
        <dbReference type="EMBL" id="KAF3764754.1"/>
    </source>
</evidence>
<feature type="region of interest" description="Disordered" evidence="1">
    <location>
        <begin position="1"/>
        <end position="20"/>
    </location>
</feature>
<dbReference type="Proteomes" id="UP000803844">
    <property type="component" value="Unassembled WGS sequence"/>
</dbReference>
<evidence type="ECO:0000256" key="1">
    <source>
        <dbReference type="SAM" id="MobiDB-lite"/>
    </source>
</evidence>
<organism evidence="2 3">
    <name type="scientific">Cryphonectria parasitica (strain ATCC 38755 / EP155)</name>
    <dbReference type="NCBI Taxonomy" id="660469"/>
    <lineage>
        <taxon>Eukaryota</taxon>
        <taxon>Fungi</taxon>
        <taxon>Dikarya</taxon>
        <taxon>Ascomycota</taxon>
        <taxon>Pezizomycotina</taxon>
        <taxon>Sordariomycetes</taxon>
        <taxon>Sordariomycetidae</taxon>
        <taxon>Diaporthales</taxon>
        <taxon>Cryphonectriaceae</taxon>
        <taxon>Cryphonectria-Endothia species complex</taxon>
        <taxon>Cryphonectria</taxon>
    </lineage>
</organism>
<reference evidence="2" key="1">
    <citation type="journal article" date="2020" name="Phytopathology">
        <title>Genome sequence of the chestnut blight fungus Cryphonectria parasitica EP155: A fundamental resource for an archetypical invasive plant pathogen.</title>
        <authorList>
            <person name="Crouch J.A."/>
            <person name="Dawe A."/>
            <person name="Aerts A."/>
            <person name="Barry K."/>
            <person name="Churchill A.C.L."/>
            <person name="Grimwood J."/>
            <person name="Hillman B."/>
            <person name="Milgroom M.G."/>
            <person name="Pangilinan J."/>
            <person name="Smith M."/>
            <person name="Salamov A."/>
            <person name="Schmutz J."/>
            <person name="Yadav J."/>
            <person name="Grigoriev I.V."/>
            <person name="Nuss D."/>
        </authorList>
    </citation>
    <scope>NUCLEOTIDE SEQUENCE</scope>
    <source>
        <strain evidence="2">EP155</strain>
    </source>
</reference>
<evidence type="ECO:0000313" key="3">
    <source>
        <dbReference type="Proteomes" id="UP000803844"/>
    </source>
</evidence>
<dbReference type="EMBL" id="MU032348">
    <property type="protein sequence ID" value="KAF3764754.1"/>
    <property type="molecule type" value="Genomic_DNA"/>
</dbReference>
<dbReference type="GeneID" id="63837722"/>
<comment type="caution">
    <text evidence="2">The sequence shown here is derived from an EMBL/GenBank/DDBJ whole genome shotgun (WGS) entry which is preliminary data.</text>
</comment>
<name>A0A9P4Y0I4_CRYP1</name>
<dbReference type="AlphaFoldDB" id="A0A9P4Y0I4"/>
<dbReference type="RefSeq" id="XP_040775715.1">
    <property type="nucleotide sequence ID" value="XM_040920593.1"/>
</dbReference>
<accession>A0A9P4Y0I4</accession>
<sequence>MPDEFLSPRSTSVDKLVKDSGASSPQAMSIVAKRWVQVLALGLRDGLKSSLETEQGRWPVKATKIVKECRKPFEGHDVRRRTRNLWEGLEASALDRSLPVLPEEHPLGAGRSANLVALLLLVGGGGVKFRQQKGERKGYPLSSAEDAPTCIGRARRISSIELVSETAVGGI</sequence>
<proteinExistence type="predicted"/>